<keyword evidence="2" id="KW-1185">Reference proteome</keyword>
<evidence type="ECO:0000313" key="2">
    <source>
        <dbReference type="Proteomes" id="UP000267019"/>
    </source>
</evidence>
<dbReference type="AlphaFoldDB" id="A0A660KUL6"/>
<organism evidence="1 2">
    <name type="scientific">Brockia lithotrophica</name>
    <dbReference type="NCBI Taxonomy" id="933949"/>
    <lineage>
        <taxon>Bacteria</taxon>
        <taxon>Bacillati</taxon>
        <taxon>Bacillota</taxon>
        <taxon>Bacilli</taxon>
        <taxon>Bacillales</taxon>
        <taxon>Bacillales Family X. Incertae Sedis</taxon>
        <taxon>Brockia</taxon>
    </lineage>
</organism>
<evidence type="ECO:0000313" key="1">
    <source>
        <dbReference type="EMBL" id="RKQ83605.1"/>
    </source>
</evidence>
<protein>
    <submittedName>
        <fullName evidence="1">Uncharacterized protein</fullName>
    </submittedName>
</protein>
<dbReference type="Proteomes" id="UP000267019">
    <property type="component" value="Unassembled WGS sequence"/>
</dbReference>
<comment type="caution">
    <text evidence="1">The sequence shown here is derived from an EMBL/GenBank/DDBJ whole genome shotgun (WGS) entry which is preliminary data.</text>
</comment>
<dbReference type="EMBL" id="RBIJ01000006">
    <property type="protein sequence ID" value="RKQ83605.1"/>
    <property type="molecule type" value="Genomic_DNA"/>
</dbReference>
<reference evidence="1 2" key="1">
    <citation type="submission" date="2018-10" db="EMBL/GenBank/DDBJ databases">
        <title>Genomic Encyclopedia of Type Strains, Phase IV (KMG-IV): sequencing the most valuable type-strain genomes for metagenomic binning, comparative biology and taxonomic classification.</title>
        <authorList>
            <person name="Goeker M."/>
        </authorList>
    </citation>
    <scope>NUCLEOTIDE SEQUENCE [LARGE SCALE GENOMIC DNA]</scope>
    <source>
        <strain evidence="1 2">DSM 22653</strain>
    </source>
</reference>
<gene>
    <name evidence="1" type="ORF">C7438_1635</name>
</gene>
<proteinExistence type="predicted"/>
<sequence>MWPFASVREAVSLEEAFTVPVCPRCGSPREVELRMLLYRGHTLRYVPVLRCPVCGYAEVPRPFRPFLRKFLEALDGEDAPREVVLVDPEDLAEAEKLFYLWEAARLAGDGRWEKEIVRRPLRRQSAR</sequence>
<name>A0A660KUL6_9BACL</name>
<dbReference type="RefSeq" id="WP_147402028.1">
    <property type="nucleotide sequence ID" value="NZ_RBIJ01000006.1"/>
</dbReference>
<accession>A0A660KUL6</accession>
<dbReference type="OrthoDB" id="2974439at2"/>